<keyword evidence="2 4" id="KW-0238">DNA-binding</keyword>
<dbReference type="SUPFAM" id="SSF46689">
    <property type="entry name" value="Homeodomain-like"/>
    <property type="match status" value="1"/>
</dbReference>
<dbReference type="Proteomes" id="UP000182241">
    <property type="component" value="Unassembled WGS sequence"/>
</dbReference>
<organism evidence="6 7">
    <name type="scientific">Tsukamurella tyrosinosolvens</name>
    <dbReference type="NCBI Taxonomy" id="57704"/>
    <lineage>
        <taxon>Bacteria</taxon>
        <taxon>Bacillati</taxon>
        <taxon>Actinomycetota</taxon>
        <taxon>Actinomycetes</taxon>
        <taxon>Mycobacteriales</taxon>
        <taxon>Tsukamurellaceae</taxon>
        <taxon>Tsukamurella</taxon>
    </lineage>
</organism>
<dbReference type="OrthoDB" id="8701707at2"/>
<proteinExistence type="predicted"/>
<dbReference type="GO" id="GO:0000976">
    <property type="term" value="F:transcription cis-regulatory region binding"/>
    <property type="evidence" value="ECO:0007669"/>
    <property type="project" value="TreeGrafter"/>
</dbReference>
<dbReference type="Pfam" id="PF00440">
    <property type="entry name" value="TetR_N"/>
    <property type="match status" value="1"/>
</dbReference>
<dbReference type="GeneID" id="300997204"/>
<dbReference type="InterPro" id="IPR009057">
    <property type="entry name" value="Homeodomain-like_sf"/>
</dbReference>
<dbReference type="EMBL" id="FNSA01000003">
    <property type="protein sequence ID" value="SED28649.1"/>
    <property type="molecule type" value="Genomic_DNA"/>
</dbReference>
<dbReference type="InterPro" id="IPR001647">
    <property type="entry name" value="HTH_TetR"/>
</dbReference>
<feature type="domain" description="HTH tetR-type" evidence="5">
    <location>
        <begin position="6"/>
        <end position="66"/>
    </location>
</feature>
<dbReference type="RefSeq" id="WP_068522478.1">
    <property type="nucleotide sequence ID" value="NZ_CBDRGN010000006.1"/>
</dbReference>
<evidence type="ECO:0000256" key="4">
    <source>
        <dbReference type="PROSITE-ProRule" id="PRU00335"/>
    </source>
</evidence>
<sequence>MGRPRLHDPDGLLDAAVRLFARDGTRGLTVAAVARESKSPSGSVYHLFPDRPALLAAVWLRTVRRFHEDYIANWADLSATADAASSARWIVERCRADLGEALVLQAGPPAFAVESWPPTAAAEWSALDAERTERIAEIVGRVAANAQCPRADVAFALYELPLAVARRYLVAGDPPPPAAADQAERLAARLLGG</sequence>
<dbReference type="PANTHER" id="PTHR30055">
    <property type="entry name" value="HTH-TYPE TRANSCRIPTIONAL REGULATOR RUTR"/>
    <property type="match status" value="1"/>
</dbReference>
<keyword evidence="7" id="KW-1185">Reference proteome</keyword>
<accession>A0A1H4ZER2</accession>
<keyword evidence="1" id="KW-0805">Transcription regulation</keyword>
<evidence type="ECO:0000256" key="3">
    <source>
        <dbReference type="ARBA" id="ARBA00023163"/>
    </source>
</evidence>
<dbReference type="AlphaFoldDB" id="A0A1H4ZER2"/>
<feature type="DNA-binding region" description="H-T-H motif" evidence="4">
    <location>
        <begin position="29"/>
        <end position="48"/>
    </location>
</feature>
<gene>
    <name evidence="6" type="ORF">SAMN04489793_4537</name>
</gene>
<keyword evidence="3" id="KW-0804">Transcription</keyword>
<evidence type="ECO:0000313" key="7">
    <source>
        <dbReference type="Proteomes" id="UP000182241"/>
    </source>
</evidence>
<dbReference type="PANTHER" id="PTHR30055:SF234">
    <property type="entry name" value="HTH-TYPE TRANSCRIPTIONAL REGULATOR BETI"/>
    <property type="match status" value="1"/>
</dbReference>
<dbReference type="PROSITE" id="PS50977">
    <property type="entry name" value="HTH_TETR_2"/>
    <property type="match status" value="1"/>
</dbReference>
<evidence type="ECO:0000256" key="2">
    <source>
        <dbReference type="ARBA" id="ARBA00023125"/>
    </source>
</evidence>
<evidence type="ECO:0000313" key="6">
    <source>
        <dbReference type="EMBL" id="SED28649.1"/>
    </source>
</evidence>
<dbReference type="InterPro" id="IPR050109">
    <property type="entry name" value="HTH-type_TetR-like_transc_reg"/>
</dbReference>
<protein>
    <submittedName>
        <fullName evidence="6">DNA-binding transcriptional regulator, AcrR family</fullName>
    </submittedName>
</protein>
<evidence type="ECO:0000259" key="5">
    <source>
        <dbReference type="PROSITE" id="PS50977"/>
    </source>
</evidence>
<dbReference type="STRING" id="57704.SAMN04489793_4537"/>
<reference evidence="7" key="1">
    <citation type="submission" date="2016-10" db="EMBL/GenBank/DDBJ databases">
        <authorList>
            <person name="Varghese N."/>
            <person name="Submissions S."/>
        </authorList>
    </citation>
    <scope>NUCLEOTIDE SEQUENCE [LARGE SCALE GENOMIC DNA]</scope>
    <source>
        <strain evidence="7">DSM 44234</strain>
    </source>
</reference>
<evidence type="ECO:0000256" key="1">
    <source>
        <dbReference type="ARBA" id="ARBA00023015"/>
    </source>
</evidence>
<dbReference type="Gene3D" id="1.10.357.10">
    <property type="entry name" value="Tetracycline Repressor, domain 2"/>
    <property type="match status" value="1"/>
</dbReference>
<dbReference type="GO" id="GO:0003700">
    <property type="term" value="F:DNA-binding transcription factor activity"/>
    <property type="evidence" value="ECO:0007669"/>
    <property type="project" value="TreeGrafter"/>
</dbReference>
<name>A0A1H4ZER2_TSUTY</name>